<reference evidence="4" key="1">
    <citation type="journal article" date="2014" name="Science">
        <title>Ancient hybridizations among the ancestral genomes of bread wheat.</title>
        <authorList>
            <consortium name="International Wheat Genome Sequencing Consortium,"/>
            <person name="Marcussen T."/>
            <person name="Sandve S.R."/>
            <person name="Heier L."/>
            <person name="Spannagl M."/>
            <person name="Pfeifer M."/>
            <person name="Jakobsen K.S."/>
            <person name="Wulff B.B."/>
            <person name="Steuernagel B."/>
            <person name="Mayer K.F."/>
            <person name="Olsen O.A."/>
        </authorList>
    </citation>
    <scope>NUCLEOTIDE SEQUENCE [LARGE SCALE GENOMIC DNA]</scope>
    <source>
        <strain evidence="4">cv. AL8/78</strain>
    </source>
</reference>
<evidence type="ECO:0000313" key="4">
    <source>
        <dbReference type="Proteomes" id="UP000015105"/>
    </source>
</evidence>
<dbReference type="Gramene" id="AET1Gv20815700.1">
    <property type="protein sequence ID" value="AET1Gv20815700.1"/>
    <property type="gene ID" value="AET1Gv20815700"/>
</dbReference>
<evidence type="ECO:0000313" key="3">
    <source>
        <dbReference type="EnsemblPlants" id="AET1Gv20815700.1"/>
    </source>
</evidence>
<evidence type="ECO:0000256" key="1">
    <source>
        <dbReference type="SAM" id="MobiDB-lite"/>
    </source>
</evidence>
<feature type="transmembrane region" description="Helical" evidence="2">
    <location>
        <begin position="1019"/>
        <end position="1038"/>
    </location>
</feature>
<proteinExistence type="predicted"/>
<reference evidence="3" key="5">
    <citation type="journal article" date="2021" name="G3 (Bethesda)">
        <title>Aegilops tauschii genome assembly Aet v5.0 features greater sequence contiguity and improved annotation.</title>
        <authorList>
            <person name="Wang L."/>
            <person name="Zhu T."/>
            <person name="Rodriguez J.C."/>
            <person name="Deal K.R."/>
            <person name="Dubcovsky J."/>
            <person name="McGuire P.E."/>
            <person name="Lux T."/>
            <person name="Spannagl M."/>
            <person name="Mayer K.F.X."/>
            <person name="Baldrich P."/>
            <person name="Meyers B.C."/>
            <person name="Huo N."/>
            <person name="Gu Y.Q."/>
            <person name="Zhou H."/>
            <person name="Devos K.M."/>
            <person name="Bennetzen J.L."/>
            <person name="Unver T."/>
            <person name="Budak H."/>
            <person name="Gulick P.J."/>
            <person name="Galiba G."/>
            <person name="Kalapos B."/>
            <person name="Nelson D.R."/>
            <person name="Li P."/>
            <person name="You F.M."/>
            <person name="Luo M.C."/>
            <person name="Dvorak J."/>
        </authorList>
    </citation>
    <scope>NUCLEOTIDE SEQUENCE [LARGE SCALE GENOMIC DNA]</scope>
    <source>
        <strain evidence="3">cv. AL8/78</strain>
    </source>
</reference>
<keyword evidence="2" id="KW-0472">Membrane</keyword>
<accession>A0A452ZKG8</accession>
<dbReference type="Proteomes" id="UP000015105">
    <property type="component" value="Chromosome 1D"/>
</dbReference>
<dbReference type="AntiFam" id="ANF00007">
    <property type="entry name" value="Shadow ORF (opposite clpB)"/>
</dbReference>
<reference evidence="3" key="4">
    <citation type="submission" date="2019-03" db="UniProtKB">
        <authorList>
            <consortium name="EnsemblPlants"/>
        </authorList>
    </citation>
    <scope>IDENTIFICATION</scope>
</reference>
<keyword evidence="4" id="KW-1185">Reference proteome</keyword>
<feature type="region of interest" description="Disordered" evidence="1">
    <location>
        <begin position="36"/>
        <end position="56"/>
    </location>
</feature>
<feature type="region of interest" description="Disordered" evidence="1">
    <location>
        <begin position="382"/>
        <end position="415"/>
    </location>
</feature>
<protein>
    <submittedName>
        <fullName evidence="3">Uncharacterized protein</fullName>
    </submittedName>
</protein>
<name>A0A452ZKG8_AEGTS</name>
<feature type="compositionally biased region" description="Polar residues" evidence="1">
    <location>
        <begin position="44"/>
        <end position="56"/>
    </location>
</feature>
<keyword evidence="2" id="KW-0812">Transmembrane</keyword>
<evidence type="ECO:0000256" key="2">
    <source>
        <dbReference type="SAM" id="Phobius"/>
    </source>
</evidence>
<reference evidence="3" key="3">
    <citation type="journal article" date="2017" name="Nature">
        <title>Genome sequence of the progenitor of the wheat D genome Aegilops tauschii.</title>
        <authorList>
            <person name="Luo M.C."/>
            <person name="Gu Y.Q."/>
            <person name="Puiu D."/>
            <person name="Wang H."/>
            <person name="Twardziok S.O."/>
            <person name="Deal K.R."/>
            <person name="Huo N."/>
            <person name="Zhu T."/>
            <person name="Wang L."/>
            <person name="Wang Y."/>
            <person name="McGuire P.E."/>
            <person name="Liu S."/>
            <person name="Long H."/>
            <person name="Ramasamy R.K."/>
            <person name="Rodriguez J.C."/>
            <person name="Van S.L."/>
            <person name="Yuan L."/>
            <person name="Wang Z."/>
            <person name="Xia Z."/>
            <person name="Xiao L."/>
            <person name="Anderson O.D."/>
            <person name="Ouyang S."/>
            <person name="Liang Y."/>
            <person name="Zimin A.V."/>
            <person name="Pertea G."/>
            <person name="Qi P."/>
            <person name="Bennetzen J.L."/>
            <person name="Dai X."/>
            <person name="Dawson M.W."/>
            <person name="Muller H.G."/>
            <person name="Kugler K."/>
            <person name="Rivarola-Duarte L."/>
            <person name="Spannagl M."/>
            <person name="Mayer K.F.X."/>
            <person name="Lu F.H."/>
            <person name="Bevan M.W."/>
            <person name="Leroy P."/>
            <person name="Li P."/>
            <person name="You F.M."/>
            <person name="Sun Q."/>
            <person name="Liu Z."/>
            <person name="Lyons E."/>
            <person name="Wicker T."/>
            <person name="Salzberg S.L."/>
            <person name="Devos K.M."/>
            <person name="Dvorak J."/>
        </authorList>
    </citation>
    <scope>NUCLEOTIDE SEQUENCE [LARGE SCALE GENOMIC DNA]</scope>
    <source>
        <strain evidence="3">cv. AL8/78</strain>
    </source>
</reference>
<organism evidence="3 4">
    <name type="scientific">Aegilops tauschii subsp. strangulata</name>
    <name type="common">Goatgrass</name>
    <dbReference type="NCBI Taxonomy" id="200361"/>
    <lineage>
        <taxon>Eukaryota</taxon>
        <taxon>Viridiplantae</taxon>
        <taxon>Streptophyta</taxon>
        <taxon>Embryophyta</taxon>
        <taxon>Tracheophyta</taxon>
        <taxon>Spermatophyta</taxon>
        <taxon>Magnoliopsida</taxon>
        <taxon>Liliopsida</taxon>
        <taxon>Poales</taxon>
        <taxon>Poaceae</taxon>
        <taxon>BOP clade</taxon>
        <taxon>Pooideae</taxon>
        <taxon>Triticodae</taxon>
        <taxon>Triticeae</taxon>
        <taxon>Triticinae</taxon>
        <taxon>Aegilops</taxon>
    </lineage>
</organism>
<sequence length="1039" mass="112953">IFWARNDQFGKQFTRHSFLFAFNRLTETQKIIPEAVTASGHPTHASQNNTKRLPHRNSSTHFIQQASLQLQSSNIFVHAVLVPVLHDPHLLHGLGGLAAPAIGDGAVGHLDEDVGPLPRLGVHQPAAAVHPVGQLVLVGGVDVHRAVLVDLLLDQHLGQLRHHPLLDPPPDRPSAIHRIVGQRQDDVQRGVGDGQGDAALGEPDGHVLHLQASDLPQLLVGQRVEDDDLVQPVQQLRPEVPPHLLHDEVARDLHGVLAHHPGEEVLGAEVGGHDDHGVPEVHRPALPVGQPAVVQHLEERVEHRHVRLLHLVEQDHAVRPPPHLLRQLPTLLVPNIARWRSDEAGDGVLLHVLGHVDADEQVLVVEQLLGEGLGELGLAHAGRAQEEERPGGLLRPSKPRPGPQHSLGDGVHGLRLPDHPRVQPVRHADEPLLVVLPEPGHRDAGPPAHHLRDLLRADGLGEHQVLAGLALQLGDGGVDLLEGAVLEVGDPGQVHAPLGLLQRELQLLAPLLQLPDLVDPLLLLPVLHGQRLQLVPQVVQLLPHLHQPGLAGLVLLLLQRVQLHLQLNPLPLQVVDLLRLAVQLHPHVGARLVHQVDGLVRQVPAHDVPRRELRRDDDGAVLDAHAVVPLVLLLEPSQDADGVGDARLGHVHLLEPPLERGVLLDVLAVLLQRGGADAPELAPGEHRLEQVGGVHGPLRPPGAEDEVYLVDEEDDLALGLLHLLEHGLEPLLELAAVLGAGDERAHVERDEADVEQVAGHVPAHDALREALHDGRLAHAGLADEDGVVLCAAGEDAHDAADLLVAADDGVELAGHLDEVAAVRLERLEVGVAGGGLDLARVVPAAELLELGAHPRGGHAGLLEAVGDLRVLEEAHEQLVDGEVRVPALLLRGLRAPDGLDERRGGRHGVRRGGLRRQLLERAGEHALERVPRGRVPAGRPRDRLAQYARLVRRQRRRQVQRRDLRVAGLRRRLVRRHQRLVGLVREVVRVHGCCCLRSRSTMDRTDKILGWKIDWDRRVFVGLLCFWILMVLGAGGRWA</sequence>
<dbReference type="AlphaFoldDB" id="A0A452ZKG8"/>
<reference evidence="4" key="2">
    <citation type="journal article" date="2017" name="Nat. Plants">
        <title>The Aegilops tauschii genome reveals multiple impacts of transposons.</title>
        <authorList>
            <person name="Zhao G."/>
            <person name="Zou C."/>
            <person name="Li K."/>
            <person name="Wang K."/>
            <person name="Li T."/>
            <person name="Gao L."/>
            <person name="Zhang X."/>
            <person name="Wang H."/>
            <person name="Yang Z."/>
            <person name="Liu X."/>
            <person name="Jiang W."/>
            <person name="Mao L."/>
            <person name="Kong X."/>
            <person name="Jiao Y."/>
            <person name="Jia J."/>
        </authorList>
    </citation>
    <scope>NUCLEOTIDE SEQUENCE [LARGE SCALE GENOMIC DNA]</scope>
    <source>
        <strain evidence="4">cv. AL8/78</strain>
    </source>
</reference>
<dbReference type="EnsemblPlants" id="AET1Gv20815700.1">
    <property type="protein sequence ID" value="AET1Gv20815700.1"/>
    <property type="gene ID" value="AET1Gv20815700"/>
</dbReference>
<keyword evidence="2" id="KW-1133">Transmembrane helix</keyword>